<protein>
    <submittedName>
        <fullName evidence="1">Uncharacterized protein</fullName>
    </submittedName>
</protein>
<dbReference type="Proteomes" id="UP001500503">
    <property type="component" value="Unassembled WGS sequence"/>
</dbReference>
<name>A0ABP8QRU1_9ACTN</name>
<evidence type="ECO:0000313" key="1">
    <source>
        <dbReference type="EMBL" id="GAA4509141.1"/>
    </source>
</evidence>
<accession>A0ABP8QRU1</accession>
<evidence type="ECO:0000313" key="2">
    <source>
        <dbReference type="Proteomes" id="UP001500503"/>
    </source>
</evidence>
<sequence length="311" mass="34089">MEIPGTPDGWTRLTVELDGRAASKDLSRYARRWFVAASKGPLKDLFSDLQRGPKLSRHIFGSGASGKPWGEPGGLWASLLRFNQSHGKATGKRVWSPRAWDEFIAALDDLPLGVELRIFELDENGIWTQDKVTVSMQRVSPDGQWFRARCVVTAGPLGPKNRVAKFGANDMVGLLRDCSADIPATFGCVTDDGGAHGTTGLEDRLYISAEAGIQSSPEILRGYPWITICPPGLAERLGGLAAIRATGAFYEVSSLRAGGLWLQATERIEDYEGEALRRVFRVLAPVLPPGRPEPYVGTELHRIIYKDARNM</sequence>
<comment type="caution">
    <text evidence="1">The sequence shown here is derived from an EMBL/GenBank/DDBJ whole genome shotgun (WGS) entry which is preliminary data.</text>
</comment>
<proteinExistence type="predicted"/>
<gene>
    <name evidence="1" type="ORF">GCM10023191_069910</name>
</gene>
<reference evidence="2" key="1">
    <citation type="journal article" date="2019" name="Int. J. Syst. Evol. Microbiol.">
        <title>The Global Catalogue of Microorganisms (GCM) 10K type strain sequencing project: providing services to taxonomists for standard genome sequencing and annotation.</title>
        <authorList>
            <consortium name="The Broad Institute Genomics Platform"/>
            <consortium name="The Broad Institute Genome Sequencing Center for Infectious Disease"/>
            <person name="Wu L."/>
            <person name="Ma J."/>
        </authorList>
    </citation>
    <scope>NUCLEOTIDE SEQUENCE [LARGE SCALE GENOMIC DNA]</scope>
    <source>
        <strain evidence="2">JCM 17933</strain>
    </source>
</reference>
<dbReference type="EMBL" id="BAABHF010000043">
    <property type="protein sequence ID" value="GAA4509141.1"/>
    <property type="molecule type" value="Genomic_DNA"/>
</dbReference>
<keyword evidence="2" id="KW-1185">Reference proteome</keyword>
<organism evidence="1 2">
    <name type="scientific">Actinoallomurus oryzae</name>
    <dbReference type="NCBI Taxonomy" id="502180"/>
    <lineage>
        <taxon>Bacteria</taxon>
        <taxon>Bacillati</taxon>
        <taxon>Actinomycetota</taxon>
        <taxon>Actinomycetes</taxon>
        <taxon>Streptosporangiales</taxon>
        <taxon>Thermomonosporaceae</taxon>
        <taxon>Actinoallomurus</taxon>
    </lineage>
</organism>